<dbReference type="AlphaFoldDB" id="A0A1R1XY90"/>
<feature type="region of interest" description="Disordered" evidence="1">
    <location>
        <begin position="386"/>
        <end position="421"/>
    </location>
</feature>
<sequence length="519" mass="59036">MSENMLPPRYKGDGLDIYPAELWCNVFLSIAAVKKWTERTTVIMLLRHTGGPARKYMMQLFKLACLVNAEDTYEISTWTKILINKFRSLASSDVNTLMGDVVKRVRLIVNTLSISRSYEMPKKQKVAIHAPKGNLNCNNISSTEGITITVPGYLVQKALIKRNLNVSTYENKYEVQRKGLPRKLRSEHGKQRALQGNLKTKPYNLTPINKLDSWRSRNMNPSYSTTENELSVHSNTSESKESKALLSYSAYAQPDCGLSGYLQFVKKPIESHSKKSEILNESILKSINRSGSVKRARITNNNRSDNKNKLSVKSASLRNAISKQEILNLNSKPNENDLYESSIRKSKQPVVKESTEAKEPRNKISFTSNENKKLFYDILYNRFEPTSTEKSTSNNDSIESKVSSSKRLKGKSSTLKDDEISNMKNNHHKVNSRNIKSETSNEIRIESHSETLKLNEQQNEDDIKREIIRKKLLASGYVFKDKKSKLHSSAKMDNNITKRNVVSKPTVNINIGMLRSLGY</sequence>
<dbReference type="EMBL" id="LSSN01001451">
    <property type="protein sequence ID" value="OMJ19575.1"/>
    <property type="molecule type" value="Genomic_DNA"/>
</dbReference>
<feature type="compositionally biased region" description="Basic and acidic residues" evidence="1">
    <location>
        <begin position="353"/>
        <end position="362"/>
    </location>
</feature>
<feature type="region of interest" description="Disordered" evidence="1">
    <location>
        <begin position="216"/>
        <end position="236"/>
    </location>
</feature>
<gene>
    <name evidence="2" type="ORF">AYI70_g4648</name>
</gene>
<feature type="region of interest" description="Disordered" evidence="1">
    <location>
        <begin position="332"/>
        <end position="365"/>
    </location>
</feature>
<comment type="caution">
    <text evidence="2">The sequence shown here is derived from an EMBL/GenBank/DDBJ whole genome shotgun (WGS) entry which is preliminary data.</text>
</comment>
<evidence type="ECO:0000313" key="3">
    <source>
        <dbReference type="Proteomes" id="UP000187283"/>
    </source>
</evidence>
<keyword evidence="3" id="KW-1185">Reference proteome</keyword>
<reference evidence="2 3" key="1">
    <citation type="submission" date="2017-01" db="EMBL/GenBank/DDBJ databases">
        <authorList>
            <person name="Mah S.A."/>
            <person name="Swanson W.J."/>
            <person name="Moy G.W."/>
            <person name="Vacquier V.D."/>
        </authorList>
    </citation>
    <scope>NUCLEOTIDE SEQUENCE [LARGE SCALE GENOMIC DNA]</scope>
    <source>
        <strain evidence="2 3">GSMNP</strain>
    </source>
</reference>
<protein>
    <submittedName>
        <fullName evidence="2">Uncharacterized protein</fullName>
    </submittedName>
</protein>
<accession>A0A1R1XY90</accession>
<dbReference type="OrthoDB" id="10369422at2759"/>
<name>A0A1R1XY90_9FUNG</name>
<evidence type="ECO:0000313" key="2">
    <source>
        <dbReference type="EMBL" id="OMJ19575.1"/>
    </source>
</evidence>
<evidence type="ECO:0000256" key="1">
    <source>
        <dbReference type="SAM" id="MobiDB-lite"/>
    </source>
</evidence>
<feature type="compositionally biased region" description="Polar residues" evidence="1">
    <location>
        <begin position="386"/>
        <end position="403"/>
    </location>
</feature>
<dbReference type="Proteomes" id="UP000187283">
    <property type="component" value="Unassembled WGS sequence"/>
</dbReference>
<proteinExistence type="predicted"/>
<organism evidence="2 3">
    <name type="scientific">Smittium culicis</name>
    <dbReference type="NCBI Taxonomy" id="133412"/>
    <lineage>
        <taxon>Eukaryota</taxon>
        <taxon>Fungi</taxon>
        <taxon>Fungi incertae sedis</taxon>
        <taxon>Zoopagomycota</taxon>
        <taxon>Kickxellomycotina</taxon>
        <taxon>Harpellomycetes</taxon>
        <taxon>Harpellales</taxon>
        <taxon>Legeriomycetaceae</taxon>
        <taxon>Smittium</taxon>
    </lineage>
</organism>